<organism evidence="4 5">
    <name type="scientific">Metapseudomonas resinovorans</name>
    <name type="common">Pseudomonas resinovorans</name>
    <dbReference type="NCBI Taxonomy" id="53412"/>
    <lineage>
        <taxon>Bacteria</taxon>
        <taxon>Pseudomonadati</taxon>
        <taxon>Pseudomonadota</taxon>
        <taxon>Gammaproteobacteria</taxon>
        <taxon>Pseudomonadales</taxon>
        <taxon>Pseudomonadaceae</taxon>
        <taxon>Metapseudomonas</taxon>
    </lineage>
</organism>
<name>A0ABT4Y963_METRE</name>
<dbReference type="InterPro" id="IPR017439">
    <property type="entry name" value="Amidohydrolase"/>
</dbReference>
<keyword evidence="2" id="KW-0732">Signal</keyword>
<proteinExistence type="predicted"/>
<feature type="signal peptide" evidence="2">
    <location>
        <begin position="1"/>
        <end position="27"/>
    </location>
</feature>
<feature type="chain" id="PRO_5046626002" evidence="2">
    <location>
        <begin position="28"/>
        <end position="445"/>
    </location>
</feature>
<feature type="domain" description="Peptidase M20 dimerisation" evidence="3">
    <location>
        <begin position="240"/>
        <end position="335"/>
    </location>
</feature>
<comment type="caution">
    <text evidence="4">The sequence shown here is derived from an EMBL/GenBank/DDBJ whole genome shotgun (WGS) entry which is preliminary data.</text>
</comment>
<dbReference type="NCBIfam" id="TIGR01891">
    <property type="entry name" value="amidohydrolases"/>
    <property type="match status" value="1"/>
</dbReference>
<dbReference type="RefSeq" id="WP_271471680.1">
    <property type="nucleotide sequence ID" value="NZ_JANEWF010000025.1"/>
</dbReference>
<dbReference type="EMBL" id="JANEWF010000025">
    <property type="protein sequence ID" value="MDA8485256.1"/>
    <property type="molecule type" value="Genomic_DNA"/>
</dbReference>
<dbReference type="Pfam" id="PF07687">
    <property type="entry name" value="M20_dimer"/>
    <property type="match status" value="1"/>
</dbReference>
<dbReference type="Pfam" id="PF01546">
    <property type="entry name" value="Peptidase_M20"/>
    <property type="match status" value="1"/>
</dbReference>
<dbReference type="SUPFAM" id="SSF53187">
    <property type="entry name" value="Zn-dependent exopeptidases"/>
    <property type="match status" value="1"/>
</dbReference>
<dbReference type="SUPFAM" id="SSF55031">
    <property type="entry name" value="Bacterial exopeptidase dimerisation domain"/>
    <property type="match status" value="1"/>
</dbReference>
<evidence type="ECO:0000313" key="5">
    <source>
        <dbReference type="Proteomes" id="UP001211689"/>
    </source>
</evidence>
<sequence>MPTASRHTAIRLGLLAAVLANAGSTFAEQTVSPDTAQQLDQGIARVESKVVAWRRDIHQNPELSGQEIRTSKLVADHLRKLGMKVTTGVGGHGVVGLLEGGLPGKVVALRADMDALPVQEATGLPFASKAIAKHMGKDSPVMHACGHDAHTAILMGVAEVLAGMKAQIPGTIKFIFQPAEEGFSEMPSSADAQRGAQAMVTDGVMENPKVDAVFGLHVAPVIPSGVIGWRSGPILASADTVRITVEGKQTHGAAPWLGVDPIVTSAQIVSALQTVVSRSLDITKEPAVFSIGSINGGSRENIVPDSVEMLGTLRTFNEEMRTGAKERITRIAQSTATANGAKAEVSFGPSSYGVTSNDETLTEAMLPALKEAANGKIMQVPKAAGAEDFSEYQQVAPGVFFILGVKPEDRPVGPPHSPTFDLDESSFPVGMRSLAMVALTYLENN</sequence>
<dbReference type="InterPro" id="IPR036264">
    <property type="entry name" value="Bact_exopeptidase_dim_dom"/>
</dbReference>
<evidence type="ECO:0000256" key="1">
    <source>
        <dbReference type="ARBA" id="ARBA00022801"/>
    </source>
</evidence>
<gene>
    <name evidence="4" type="ORF">NNO07_19485</name>
</gene>
<dbReference type="Gene3D" id="3.40.630.10">
    <property type="entry name" value="Zn peptidases"/>
    <property type="match status" value="1"/>
</dbReference>
<keyword evidence="1" id="KW-0378">Hydrolase</keyword>
<keyword evidence="5" id="KW-1185">Reference proteome</keyword>
<accession>A0ABT4Y963</accession>
<dbReference type="InterPro" id="IPR011650">
    <property type="entry name" value="Peptidase_M20_dimer"/>
</dbReference>
<dbReference type="Gene3D" id="3.30.70.360">
    <property type="match status" value="1"/>
</dbReference>
<reference evidence="4 5" key="1">
    <citation type="submission" date="2022-07" db="EMBL/GenBank/DDBJ databases">
        <title>Genome Analysis of Selected Gammaproteobacteria from Nigerian Food snails.</title>
        <authorList>
            <person name="Okafor A.C."/>
        </authorList>
    </citation>
    <scope>NUCLEOTIDE SEQUENCE [LARGE SCALE GENOMIC DNA]</scope>
    <source>
        <strain evidence="4 5">Awg 2</strain>
    </source>
</reference>
<evidence type="ECO:0000259" key="3">
    <source>
        <dbReference type="Pfam" id="PF07687"/>
    </source>
</evidence>
<protein>
    <submittedName>
        <fullName evidence="4">Amidohydrolase</fullName>
    </submittedName>
</protein>
<dbReference type="PANTHER" id="PTHR11014">
    <property type="entry name" value="PEPTIDASE M20 FAMILY MEMBER"/>
    <property type="match status" value="1"/>
</dbReference>
<dbReference type="PANTHER" id="PTHR11014:SF63">
    <property type="entry name" value="METALLOPEPTIDASE, PUTATIVE (AFU_ORTHOLOGUE AFUA_6G09600)-RELATED"/>
    <property type="match status" value="1"/>
</dbReference>
<evidence type="ECO:0000256" key="2">
    <source>
        <dbReference type="SAM" id="SignalP"/>
    </source>
</evidence>
<dbReference type="PIRSF" id="PIRSF005962">
    <property type="entry name" value="Pept_M20D_amidohydro"/>
    <property type="match status" value="1"/>
</dbReference>
<evidence type="ECO:0000313" key="4">
    <source>
        <dbReference type="EMBL" id="MDA8485256.1"/>
    </source>
</evidence>
<dbReference type="Proteomes" id="UP001211689">
    <property type="component" value="Unassembled WGS sequence"/>
</dbReference>
<dbReference type="InterPro" id="IPR002933">
    <property type="entry name" value="Peptidase_M20"/>
</dbReference>